<dbReference type="PANTHER" id="PTHR32322:SF2">
    <property type="entry name" value="EAMA DOMAIN-CONTAINING PROTEIN"/>
    <property type="match status" value="1"/>
</dbReference>
<evidence type="ECO:0000256" key="2">
    <source>
        <dbReference type="ARBA" id="ARBA00007362"/>
    </source>
</evidence>
<dbReference type="Pfam" id="PF00892">
    <property type="entry name" value="EamA"/>
    <property type="match status" value="2"/>
</dbReference>
<feature type="transmembrane region" description="Helical" evidence="6">
    <location>
        <begin position="147"/>
        <end position="173"/>
    </location>
</feature>
<dbReference type="Proteomes" id="UP000277424">
    <property type="component" value="Unassembled WGS sequence"/>
</dbReference>
<dbReference type="InterPro" id="IPR000620">
    <property type="entry name" value="EamA_dom"/>
</dbReference>
<dbReference type="OrthoDB" id="9806889at2"/>
<evidence type="ECO:0000256" key="3">
    <source>
        <dbReference type="ARBA" id="ARBA00022692"/>
    </source>
</evidence>
<evidence type="ECO:0000256" key="6">
    <source>
        <dbReference type="SAM" id="Phobius"/>
    </source>
</evidence>
<comment type="similarity">
    <text evidence="2">Belongs to the EamA transporter family.</text>
</comment>
<feature type="transmembrane region" description="Helical" evidence="6">
    <location>
        <begin position="249"/>
        <end position="268"/>
    </location>
</feature>
<feature type="domain" description="EamA" evidence="7">
    <location>
        <begin position="6"/>
        <end position="140"/>
    </location>
</feature>
<feature type="transmembrane region" description="Helical" evidence="6">
    <location>
        <begin position="185"/>
        <end position="204"/>
    </location>
</feature>
<feature type="transmembrane region" description="Helical" evidence="6">
    <location>
        <begin position="39"/>
        <end position="58"/>
    </location>
</feature>
<reference evidence="8 9" key="1">
    <citation type="submission" date="2018-10" db="EMBL/GenBank/DDBJ databases">
        <title>Comparative analysis of microorganisms from saline springs in Andes Mountain Range, Colombia.</title>
        <authorList>
            <person name="Rubin E."/>
        </authorList>
    </citation>
    <scope>NUCLEOTIDE SEQUENCE [LARGE SCALE GENOMIC DNA]</scope>
    <source>
        <strain evidence="8 9">USBA 36</strain>
    </source>
</reference>
<feature type="transmembrane region" description="Helical" evidence="6">
    <location>
        <begin position="100"/>
        <end position="118"/>
    </location>
</feature>
<feature type="transmembrane region" description="Helical" evidence="6">
    <location>
        <begin position="219"/>
        <end position="237"/>
    </location>
</feature>
<feature type="transmembrane region" description="Helical" evidence="6">
    <location>
        <begin position="274"/>
        <end position="292"/>
    </location>
</feature>
<evidence type="ECO:0000259" key="7">
    <source>
        <dbReference type="Pfam" id="PF00892"/>
    </source>
</evidence>
<keyword evidence="4 6" id="KW-1133">Transmembrane helix</keyword>
<comment type="subcellular location">
    <subcellularLocation>
        <location evidence="1">Membrane</location>
        <topology evidence="1">Multi-pass membrane protein</topology>
    </subcellularLocation>
</comment>
<dbReference type="InterPro" id="IPR037185">
    <property type="entry name" value="EmrE-like"/>
</dbReference>
<proteinExistence type="inferred from homology"/>
<protein>
    <submittedName>
        <fullName evidence="8">EamA domain-containing membrane protein RarD</fullName>
    </submittedName>
</protein>
<evidence type="ECO:0000313" key="9">
    <source>
        <dbReference type="Proteomes" id="UP000277424"/>
    </source>
</evidence>
<dbReference type="InterPro" id="IPR050638">
    <property type="entry name" value="AA-Vitamin_Transporters"/>
</dbReference>
<comment type="caution">
    <text evidence="8">The sequence shown here is derived from an EMBL/GenBank/DDBJ whole genome shotgun (WGS) entry which is preliminary data.</text>
</comment>
<evidence type="ECO:0000256" key="1">
    <source>
        <dbReference type="ARBA" id="ARBA00004141"/>
    </source>
</evidence>
<feature type="transmembrane region" description="Helical" evidence="6">
    <location>
        <begin position="70"/>
        <end position="88"/>
    </location>
</feature>
<keyword evidence="5 6" id="KW-0472">Membrane</keyword>
<dbReference type="Gene3D" id="1.10.3730.20">
    <property type="match status" value="1"/>
</dbReference>
<accession>A0A420WRH3</accession>
<dbReference type="GO" id="GO:0016020">
    <property type="term" value="C:membrane"/>
    <property type="evidence" value="ECO:0007669"/>
    <property type="project" value="UniProtKB-SubCell"/>
</dbReference>
<evidence type="ECO:0000313" key="8">
    <source>
        <dbReference type="EMBL" id="RKQ73658.1"/>
    </source>
</evidence>
<dbReference type="EMBL" id="RBIG01000001">
    <property type="protein sequence ID" value="RKQ73658.1"/>
    <property type="molecule type" value="Genomic_DNA"/>
</dbReference>
<feature type="transmembrane region" description="Helical" evidence="6">
    <location>
        <begin position="7"/>
        <end position="27"/>
    </location>
</feature>
<gene>
    <name evidence="8" type="ORF">BCL74_1447</name>
</gene>
<dbReference type="PANTHER" id="PTHR32322">
    <property type="entry name" value="INNER MEMBRANE TRANSPORTER"/>
    <property type="match status" value="1"/>
</dbReference>
<keyword evidence="3 6" id="KW-0812">Transmembrane</keyword>
<dbReference type="AlphaFoldDB" id="A0A420WRH3"/>
<sequence>MKEQRLAYILLAIAPAMFASNMLTARLVHDLVPPVGLAFWRWAVTFLLLLPLVGPQLWRQRREALAEWRDLLVLGALGMGVCGAFVYIGAQTTPASNIGLIYSASPILIVLLAGLFYGERVTPRQGIGIALSLAGVLAIIAKGDPAILIGLSFTIGDLWIAAAMAGWALYAILLKYRPSKLGLMTRFAAIILGGLAVILPFYLWEGLSGQPMPLTRESVLAVLFLACVASFGAYQVYARIQSVLGAGRTGLLMYLVPLYTSGLGYVLLDEPVHGYHLLGAAMILPGLYLATVRRH</sequence>
<name>A0A420WRH3_9PROT</name>
<evidence type="ECO:0000256" key="4">
    <source>
        <dbReference type="ARBA" id="ARBA00022989"/>
    </source>
</evidence>
<dbReference type="SUPFAM" id="SSF103481">
    <property type="entry name" value="Multidrug resistance efflux transporter EmrE"/>
    <property type="match status" value="2"/>
</dbReference>
<evidence type="ECO:0000256" key="5">
    <source>
        <dbReference type="ARBA" id="ARBA00023136"/>
    </source>
</evidence>
<feature type="domain" description="EamA" evidence="7">
    <location>
        <begin position="155"/>
        <end position="291"/>
    </location>
</feature>
<feature type="transmembrane region" description="Helical" evidence="6">
    <location>
        <begin position="125"/>
        <end position="141"/>
    </location>
</feature>
<dbReference type="RefSeq" id="WP_121218649.1">
    <property type="nucleotide sequence ID" value="NZ_RBIG01000001.1"/>
</dbReference>
<organism evidence="8 9">
    <name type="scientific">Oceanibaculum indicum</name>
    <dbReference type="NCBI Taxonomy" id="526216"/>
    <lineage>
        <taxon>Bacteria</taxon>
        <taxon>Pseudomonadati</taxon>
        <taxon>Pseudomonadota</taxon>
        <taxon>Alphaproteobacteria</taxon>
        <taxon>Rhodospirillales</taxon>
        <taxon>Oceanibaculaceae</taxon>
        <taxon>Oceanibaculum</taxon>
    </lineage>
</organism>